<dbReference type="PROSITE" id="PS50005">
    <property type="entry name" value="TPR"/>
    <property type="match status" value="1"/>
</dbReference>
<keyword evidence="9" id="KW-0732">Signal</keyword>
<keyword evidence="8" id="KW-1133">Transmembrane helix</keyword>
<keyword evidence="8" id="KW-0472">Membrane</keyword>
<evidence type="ECO:0000256" key="1">
    <source>
        <dbReference type="ARBA" id="ARBA00004123"/>
    </source>
</evidence>
<dbReference type="InterPro" id="IPR019734">
    <property type="entry name" value="TPR_rpt"/>
</dbReference>
<evidence type="ECO:0000256" key="4">
    <source>
        <dbReference type="ARBA" id="ARBA00023054"/>
    </source>
</evidence>
<keyword evidence="4" id="KW-0175">Coiled coil</keyword>
<evidence type="ECO:0000313" key="10">
    <source>
        <dbReference type="EMBL" id="RRT70191.1"/>
    </source>
</evidence>
<proteinExistence type="inferred from homology"/>
<dbReference type="SUPFAM" id="SSF48452">
    <property type="entry name" value="TPR-like"/>
    <property type="match status" value="1"/>
</dbReference>
<evidence type="ECO:0000256" key="5">
    <source>
        <dbReference type="ARBA" id="ARBA00023242"/>
    </source>
</evidence>
<organism evidence="10 11">
    <name type="scientific">Ensete ventricosum</name>
    <name type="common">Abyssinian banana</name>
    <name type="synonym">Musa ensete</name>
    <dbReference type="NCBI Taxonomy" id="4639"/>
    <lineage>
        <taxon>Eukaryota</taxon>
        <taxon>Viridiplantae</taxon>
        <taxon>Streptophyta</taxon>
        <taxon>Embryophyta</taxon>
        <taxon>Tracheophyta</taxon>
        <taxon>Spermatophyta</taxon>
        <taxon>Magnoliopsida</taxon>
        <taxon>Liliopsida</taxon>
        <taxon>Zingiberales</taxon>
        <taxon>Musaceae</taxon>
        <taxon>Ensete</taxon>
    </lineage>
</organism>
<feature type="signal peptide" evidence="9">
    <location>
        <begin position="1"/>
        <end position="35"/>
    </location>
</feature>
<dbReference type="Gene3D" id="1.25.40.10">
    <property type="entry name" value="Tetratricopeptide repeat domain"/>
    <property type="match status" value="1"/>
</dbReference>
<dbReference type="GO" id="GO:0005634">
    <property type="term" value="C:nucleus"/>
    <property type="evidence" value="ECO:0007669"/>
    <property type="project" value="UniProtKB-SubCell"/>
</dbReference>
<evidence type="ECO:0000256" key="9">
    <source>
        <dbReference type="SAM" id="SignalP"/>
    </source>
</evidence>
<feature type="transmembrane region" description="Helical" evidence="8">
    <location>
        <begin position="122"/>
        <end position="146"/>
    </location>
</feature>
<evidence type="ECO:0008006" key="12">
    <source>
        <dbReference type="Google" id="ProtNLM"/>
    </source>
</evidence>
<dbReference type="AlphaFoldDB" id="A0A427A1X2"/>
<gene>
    <name evidence="10" type="ORF">B296_00022512</name>
</gene>
<dbReference type="InterPro" id="IPR044961">
    <property type="entry name" value="MS5/SDI1"/>
</dbReference>
<keyword evidence="3 7" id="KW-0802">TPR repeat</keyword>
<keyword evidence="8" id="KW-0812">Transmembrane</keyword>
<feature type="repeat" description="TPR" evidence="7">
    <location>
        <begin position="228"/>
        <end position="261"/>
    </location>
</feature>
<evidence type="ECO:0000313" key="11">
    <source>
        <dbReference type="Proteomes" id="UP000287651"/>
    </source>
</evidence>
<dbReference type="Pfam" id="PF14559">
    <property type="entry name" value="TPR_19"/>
    <property type="match status" value="1"/>
</dbReference>
<accession>A0A427A1X2</accession>
<evidence type="ECO:0000256" key="6">
    <source>
        <dbReference type="ARBA" id="ARBA00025750"/>
    </source>
</evidence>
<feature type="chain" id="PRO_5019145589" description="Protein SULFUR DEFICIENCY-INDUCED 1" evidence="9">
    <location>
        <begin position="36"/>
        <end position="361"/>
    </location>
</feature>
<evidence type="ECO:0000256" key="2">
    <source>
        <dbReference type="ARBA" id="ARBA00022737"/>
    </source>
</evidence>
<comment type="similarity">
    <text evidence="6">Belongs to the MS5 protein family.</text>
</comment>
<keyword evidence="2" id="KW-0677">Repeat</keyword>
<protein>
    <recommendedName>
        <fullName evidence="12">Protein SULFUR DEFICIENCY-INDUCED 1</fullName>
    </recommendedName>
</protein>
<comment type="subcellular location">
    <subcellularLocation>
        <location evidence="1">Nucleus</location>
    </subcellularLocation>
</comment>
<evidence type="ECO:0000256" key="8">
    <source>
        <dbReference type="SAM" id="Phobius"/>
    </source>
</evidence>
<reference evidence="10 11" key="1">
    <citation type="journal article" date="2014" name="Agronomy (Basel)">
        <title>A Draft Genome Sequence for Ensete ventricosum, the Drought-Tolerant Tree Against Hunger.</title>
        <authorList>
            <person name="Harrison J."/>
            <person name="Moore K.A."/>
            <person name="Paszkiewicz K."/>
            <person name="Jones T."/>
            <person name="Grant M."/>
            <person name="Ambacheew D."/>
            <person name="Muzemil S."/>
            <person name="Studholme D.J."/>
        </authorList>
    </citation>
    <scope>NUCLEOTIDE SEQUENCE [LARGE SCALE GENOMIC DNA]</scope>
</reference>
<feature type="non-terminal residue" evidence="10">
    <location>
        <position position="1"/>
    </location>
</feature>
<name>A0A427A1X2_ENSVE</name>
<dbReference type="PANTHER" id="PTHR36326:SF2">
    <property type="entry name" value="PROTEIN SULFUR DEFICIENCY-INDUCED 2"/>
    <property type="match status" value="1"/>
</dbReference>
<evidence type="ECO:0000256" key="3">
    <source>
        <dbReference type="ARBA" id="ARBA00022803"/>
    </source>
</evidence>
<dbReference type="PANTHER" id="PTHR36326">
    <property type="entry name" value="PROTEIN POLLENLESS 3-LIKE 2"/>
    <property type="match status" value="1"/>
</dbReference>
<dbReference type="InterPro" id="IPR011990">
    <property type="entry name" value="TPR-like_helical_dom_sf"/>
</dbReference>
<keyword evidence="5" id="KW-0539">Nucleus</keyword>
<sequence length="361" mass="41045">GATRKSTESITNVDAFPSRFFLSRCFLLLLPLFHASTPVPISAGRPQETKKEIERTEMEGAGWKRRGGGEKKDLFHVIHKVPPGDSPYVRAKHLQICCSLENRSSKLTHSGLSSGGKEMTRCIALGIMFICFIMLIYVSYIIHLFLTEILTQMDQLVEKDADAAILWFWKAINSRDRVDSALKDMAVVMKQQDRAEDAVEAIRSFRHLCPKQAQESLDNLLIDLYKVPQIVGNLGWAYMQQNNYGAAEVVYRKAQMIEPDGNKACNLGLCLIRQGRYDDAHRVLEDVILAGSDDWKTIKKAEELMHEIDLRPATSTLEIDFGTEEEIMGRIDLLMSDWSPFRSRRLPIFEELSTFRDQIAC</sequence>
<evidence type="ECO:0000256" key="7">
    <source>
        <dbReference type="PROSITE-ProRule" id="PRU00339"/>
    </source>
</evidence>
<comment type="caution">
    <text evidence="10">The sequence shown here is derived from an EMBL/GenBank/DDBJ whole genome shotgun (WGS) entry which is preliminary data.</text>
</comment>
<dbReference type="EMBL" id="AMZH03004103">
    <property type="protein sequence ID" value="RRT70191.1"/>
    <property type="molecule type" value="Genomic_DNA"/>
</dbReference>
<dbReference type="Proteomes" id="UP000287651">
    <property type="component" value="Unassembled WGS sequence"/>
</dbReference>